<evidence type="ECO:0000259" key="12">
    <source>
        <dbReference type="Pfam" id="PF22599"/>
    </source>
</evidence>
<dbReference type="FunFam" id="1.20.1640.10:FF:000004">
    <property type="entry name" value="Protein translocase subunit SecD"/>
    <property type="match status" value="1"/>
</dbReference>
<dbReference type="PRINTS" id="PR00702">
    <property type="entry name" value="ACRIFLAVINRP"/>
</dbReference>
<keyword evidence="7 9" id="KW-0811">Translocation</keyword>
<dbReference type="Proteomes" id="UP000178577">
    <property type="component" value="Unassembled WGS sequence"/>
</dbReference>
<organism evidence="13 14">
    <name type="scientific">Candidatus Curtissbacteria bacterium RIFCSPHIGHO2_01_FULL_40_12</name>
    <dbReference type="NCBI Taxonomy" id="1797710"/>
    <lineage>
        <taxon>Bacteria</taxon>
        <taxon>Candidatus Curtissiibacteriota</taxon>
    </lineage>
</organism>
<dbReference type="InterPro" id="IPR022813">
    <property type="entry name" value="SecD/SecF_arch_bac"/>
</dbReference>
<dbReference type="GO" id="GO:0043952">
    <property type="term" value="P:protein transport by the Sec complex"/>
    <property type="evidence" value="ECO:0007669"/>
    <property type="project" value="UniProtKB-UniRule"/>
</dbReference>
<dbReference type="SUPFAM" id="SSF82866">
    <property type="entry name" value="Multidrug efflux transporter AcrB transmembrane domain"/>
    <property type="match status" value="1"/>
</dbReference>
<gene>
    <name evidence="9" type="primary">secD</name>
    <name evidence="13" type="ORF">A2693_01835</name>
</gene>
<feature type="transmembrane region" description="Helical" evidence="9">
    <location>
        <begin position="331"/>
        <end position="352"/>
    </location>
</feature>
<evidence type="ECO:0000259" key="10">
    <source>
        <dbReference type="Pfam" id="PF02355"/>
    </source>
</evidence>
<dbReference type="PANTHER" id="PTHR30081">
    <property type="entry name" value="PROTEIN-EXPORT MEMBRANE PROTEIN SEC"/>
    <property type="match status" value="1"/>
</dbReference>
<keyword evidence="6 9" id="KW-1133">Transmembrane helix</keyword>
<dbReference type="GO" id="GO:0006605">
    <property type="term" value="P:protein targeting"/>
    <property type="evidence" value="ECO:0007669"/>
    <property type="project" value="UniProtKB-UniRule"/>
</dbReference>
<feature type="domain" description="Protein translocase subunit SecDF P1" evidence="11">
    <location>
        <begin position="81"/>
        <end position="140"/>
    </location>
</feature>
<comment type="similarity">
    <text evidence="9">Belongs to the SecD/SecF family. SecD subfamily.</text>
</comment>
<dbReference type="GO" id="GO:0005886">
    <property type="term" value="C:plasma membrane"/>
    <property type="evidence" value="ECO:0007669"/>
    <property type="project" value="UniProtKB-SubCell"/>
</dbReference>
<evidence type="ECO:0000259" key="11">
    <source>
        <dbReference type="Pfam" id="PF21760"/>
    </source>
</evidence>
<dbReference type="Gene3D" id="3.30.1360.200">
    <property type="match status" value="1"/>
</dbReference>
<dbReference type="InterPro" id="IPR001036">
    <property type="entry name" value="Acrflvin-R"/>
</dbReference>
<evidence type="ECO:0000256" key="4">
    <source>
        <dbReference type="ARBA" id="ARBA00022692"/>
    </source>
</evidence>
<dbReference type="AlphaFoldDB" id="A0A1F5GC00"/>
<evidence type="ECO:0000256" key="7">
    <source>
        <dbReference type="ARBA" id="ARBA00023010"/>
    </source>
</evidence>
<dbReference type="InterPro" id="IPR055344">
    <property type="entry name" value="SecD_SecF_C_bact"/>
</dbReference>
<comment type="caution">
    <text evidence="9">Lacks conserved residue(s) required for the propagation of feature annotation.</text>
</comment>
<proteinExistence type="inferred from homology"/>
<dbReference type="Pfam" id="PF21760">
    <property type="entry name" value="SecD_1st"/>
    <property type="match status" value="1"/>
</dbReference>
<feature type="transmembrane region" description="Helical" evidence="9">
    <location>
        <begin position="282"/>
        <end position="300"/>
    </location>
</feature>
<comment type="subcellular location">
    <subcellularLocation>
        <location evidence="1 9">Cell membrane</location>
        <topology evidence="1 9">Multi-pass membrane protein</topology>
    </subcellularLocation>
</comment>
<sequence>MPKNPRIVLLFIICLTILAIVVDLPKIKIFGFNLSHPKINTSFFKRDLEPKLGLDLAGGVQLTMSADMSKIEEKDRDNALESAKNIVENRVNSLGVAEAVVQTAKTQSQYRLICELPGVSDVEQAIEACKKTAHLEFRTLKADASQEATISAKPEDFESANLGGKDLKRAQAQPSQDPQTPGYVISLEFNGDGAKRLEEITKNNLDKPMAMYLDDQPISWPPPVIRAVISDGNAQISGNFTAKEAKQLAIQLNAGALPIPLKIESQTRVGPTIGSGSIEKSFFATAVGLTSVVVFMLIYYRFLGLFAVIALAIYSLVVLSLFKLIPVTLTLAGVAGFVLSIGMAVDANILIFERMKEELRWGKPKLEALFAGFERAWSSIRDSNVSSLITTAILFNFGTGAIRGFALTLAIGILVSMFSAIIVSKTLIRIFWVRKIK</sequence>
<feature type="transmembrane region" description="Helical" evidence="9">
    <location>
        <begin position="385"/>
        <end position="405"/>
    </location>
</feature>
<dbReference type="InterPro" id="IPR005791">
    <property type="entry name" value="SecD"/>
</dbReference>
<dbReference type="InterPro" id="IPR054384">
    <property type="entry name" value="SecDF_P1_head"/>
</dbReference>
<evidence type="ECO:0000256" key="6">
    <source>
        <dbReference type="ARBA" id="ARBA00022989"/>
    </source>
</evidence>
<protein>
    <recommendedName>
        <fullName evidence="9">Protein translocase subunit SecD</fullName>
    </recommendedName>
</protein>
<dbReference type="EMBL" id="MFAY01000011">
    <property type="protein sequence ID" value="OGD89380.1"/>
    <property type="molecule type" value="Genomic_DNA"/>
</dbReference>
<evidence type="ECO:0000256" key="8">
    <source>
        <dbReference type="ARBA" id="ARBA00023136"/>
    </source>
</evidence>
<dbReference type="GO" id="GO:0065002">
    <property type="term" value="P:intracellular protein transmembrane transport"/>
    <property type="evidence" value="ECO:0007669"/>
    <property type="project" value="UniProtKB-UniRule"/>
</dbReference>
<evidence type="ECO:0000256" key="9">
    <source>
        <dbReference type="HAMAP-Rule" id="MF_01463"/>
    </source>
</evidence>
<feature type="transmembrane region" description="Helical" evidence="9">
    <location>
        <begin position="305"/>
        <end position="325"/>
    </location>
</feature>
<dbReference type="Pfam" id="PF22599">
    <property type="entry name" value="SecDF_P1_head"/>
    <property type="match status" value="1"/>
</dbReference>
<evidence type="ECO:0000256" key="2">
    <source>
        <dbReference type="ARBA" id="ARBA00022448"/>
    </source>
</evidence>
<evidence type="ECO:0000256" key="1">
    <source>
        <dbReference type="ARBA" id="ARBA00004651"/>
    </source>
</evidence>
<comment type="subunit">
    <text evidence="9">Forms a complex with SecF. Part of the essential Sec protein translocation apparatus which comprises SecA, SecYEG and auxiliary proteins SecDF. Other proteins may also be involved.</text>
</comment>
<dbReference type="InterPro" id="IPR048634">
    <property type="entry name" value="SecD_SecF_C"/>
</dbReference>
<comment type="function">
    <text evidence="9">Part of the Sec protein translocase complex. Interacts with the SecYEG preprotein conducting channel. SecDF uses the proton motive force (PMF) to complete protein translocation after the ATP-dependent function of SecA.</text>
</comment>
<feature type="domain" description="SecDF P1 head subdomain" evidence="12">
    <location>
        <begin position="160"/>
        <end position="259"/>
    </location>
</feature>
<evidence type="ECO:0000256" key="5">
    <source>
        <dbReference type="ARBA" id="ARBA00022927"/>
    </source>
</evidence>
<reference evidence="13 14" key="1">
    <citation type="journal article" date="2016" name="Nat. Commun.">
        <title>Thousands of microbial genomes shed light on interconnected biogeochemical processes in an aquifer system.</title>
        <authorList>
            <person name="Anantharaman K."/>
            <person name="Brown C.T."/>
            <person name="Hug L.A."/>
            <person name="Sharon I."/>
            <person name="Castelle C.J."/>
            <person name="Probst A.J."/>
            <person name="Thomas B.C."/>
            <person name="Singh A."/>
            <person name="Wilkins M.J."/>
            <person name="Karaoz U."/>
            <person name="Brodie E.L."/>
            <person name="Williams K.H."/>
            <person name="Hubbard S.S."/>
            <person name="Banfield J.F."/>
        </authorList>
    </citation>
    <scope>NUCLEOTIDE SEQUENCE [LARGE SCALE GENOMIC DNA]</scope>
</reference>
<feature type="domain" description="Protein export membrane protein SecD/SecF C-terminal" evidence="10">
    <location>
        <begin position="262"/>
        <end position="429"/>
    </location>
</feature>
<keyword evidence="2 9" id="KW-0813">Transport</keyword>
<accession>A0A1F5GC00</accession>
<evidence type="ECO:0000313" key="13">
    <source>
        <dbReference type="EMBL" id="OGD89380.1"/>
    </source>
</evidence>
<dbReference type="HAMAP" id="MF_01463_B">
    <property type="entry name" value="SecD_B"/>
    <property type="match status" value="1"/>
</dbReference>
<comment type="caution">
    <text evidence="13">The sequence shown here is derived from an EMBL/GenBank/DDBJ whole genome shotgun (WGS) entry which is preliminary data.</text>
</comment>
<dbReference type="InterPro" id="IPR048631">
    <property type="entry name" value="SecD_1st"/>
</dbReference>
<dbReference type="NCBIfam" id="TIGR01129">
    <property type="entry name" value="secD"/>
    <property type="match status" value="1"/>
</dbReference>
<dbReference type="NCBIfam" id="TIGR00916">
    <property type="entry name" value="2A0604s01"/>
    <property type="match status" value="1"/>
</dbReference>
<dbReference type="GO" id="GO:0015450">
    <property type="term" value="F:protein-transporting ATPase activity"/>
    <property type="evidence" value="ECO:0007669"/>
    <property type="project" value="InterPro"/>
</dbReference>
<keyword evidence="3 9" id="KW-1003">Cell membrane</keyword>
<keyword evidence="5 9" id="KW-0653">Protein transport</keyword>
<name>A0A1F5GC00_9BACT</name>
<evidence type="ECO:0000313" key="14">
    <source>
        <dbReference type="Proteomes" id="UP000178577"/>
    </source>
</evidence>
<dbReference type="Gene3D" id="1.20.1640.10">
    <property type="entry name" value="Multidrug efflux transporter AcrB transmembrane domain"/>
    <property type="match status" value="1"/>
</dbReference>
<dbReference type="PANTHER" id="PTHR30081:SF1">
    <property type="entry name" value="PROTEIN TRANSLOCASE SUBUNIT SECD"/>
    <property type="match status" value="1"/>
</dbReference>
<keyword evidence="8 9" id="KW-0472">Membrane</keyword>
<dbReference type="Gene3D" id="3.30.70.3400">
    <property type="match status" value="1"/>
</dbReference>
<evidence type="ECO:0000256" key="3">
    <source>
        <dbReference type="ARBA" id="ARBA00022475"/>
    </source>
</evidence>
<keyword evidence="4 9" id="KW-0812">Transmembrane</keyword>
<dbReference type="Pfam" id="PF02355">
    <property type="entry name" value="SecD_SecF_C"/>
    <property type="match status" value="1"/>
</dbReference>
<feature type="transmembrane region" description="Helical" evidence="9">
    <location>
        <begin position="411"/>
        <end position="432"/>
    </location>
</feature>